<sequence>MGEGVRYESSNGIAEITLARGPVNALSVEFLEAVLSAFGRAGADSAVRAVILTSALPSRFSAGLDLDILTGKDGLEARRFLERLYVGLAGVQCGMGKPTIAAVNGAARGGGMTLAISCDVIIASEGASFGYPEIELGLIPAIHFAHLPRIVGRHRAFELLFTGRSFTSTASAEMGLVSRLVPDAALAREAKALAAEFPAKPPTAMRLGRAAFMRANDLDYRRSIASAVEDVCNLATAREAREGLATFRQKRAPPWQH</sequence>
<evidence type="ECO:0000256" key="1">
    <source>
        <dbReference type="ARBA" id="ARBA00005254"/>
    </source>
</evidence>
<dbReference type="Gene3D" id="3.90.226.10">
    <property type="entry name" value="2-enoyl-CoA Hydratase, Chain A, domain 1"/>
    <property type="match status" value="1"/>
</dbReference>
<reference evidence="3 4" key="1">
    <citation type="submission" date="2022-10" db="EMBL/GenBank/DDBJ databases">
        <title>Roseococcus glaciei nov., sp. nov., isolated from glacier.</title>
        <authorList>
            <person name="Liu Q."/>
            <person name="Xin Y.-H."/>
        </authorList>
    </citation>
    <scope>NUCLEOTIDE SEQUENCE [LARGE SCALE GENOMIC DNA]</scope>
    <source>
        <strain evidence="3 4">MDT2-1-1</strain>
    </source>
</reference>
<dbReference type="EMBL" id="JAPFQI010000018">
    <property type="protein sequence ID" value="MCW8087586.1"/>
    <property type="molecule type" value="Genomic_DNA"/>
</dbReference>
<comment type="similarity">
    <text evidence="1 2">Belongs to the enoyl-CoA hydratase/isomerase family.</text>
</comment>
<organism evidence="3 4">
    <name type="scientific">Sabulicella glaciei</name>
    <dbReference type="NCBI Taxonomy" id="2984948"/>
    <lineage>
        <taxon>Bacteria</taxon>
        <taxon>Pseudomonadati</taxon>
        <taxon>Pseudomonadota</taxon>
        <taxon>Alphaproteobacteria</taxon>
        <taxon>Acetobacterales</taxon>
        <taxon>Acetobacteraceae</taxon>
        <taxon>Sabulicella</taxon>
    </lineage>
</organism>
<dbReference type="InterPro" id="IPR029045">
    <property type="entry name" value="ClpP/crotonase-like_dom_sf"/>
</dbReference>
<dbReference type="Pfam" id="PF00378">
    <property type="entry name" value="ECH_1"/>
    <property type="match status" value="1"/>
</dbReference>
<keyword evidence="4" id="KW-1185">Reference proteome</keyword>
<dbReference type="RefSeq" id="WP_301591793.1">
    <property type="nucleotide sequence ID" value="NZ_JAPFQI010000018.1"/>
</dbReference>
<proteinExistence type="inferred from homology"/>
<gene>
    <name evidence="3" type="ORF">OF850_18325</name>
</gene>
<protein>
    <submittedName>
        <fullName evidence="3">Enoyl-CoA hydratase/isomerase family protein</fullName>
    </submittedName>
</protein>
<dbReference type="InterPro" id="IPR018376">
    <property type="entry name" value="Enoyl-CoA_hyd/isom_CS"/>
</dbReference>
<dbReference type="Proteomes" id="UP001526430">
    <property type="component" value="Unassembled WGS sequence"/>
</dbReference>
<name>A0ABT3NZN0_9PROT</name>
<dbReference type="PANTHER" id="PTHR11941:SF54">
    <property type="entry name" value="ENOYL-COA HYDRATASE, MITOCHONDRIAL"/>
    <property type="match status" value="1"/>
</dbReference>
<accession>A0ABT3NZN0</accession>
<evidence type="ECO:0000313" key="4">
    <source>
        <dbReference type="Proteomes" id="UP001526430"/>
    </source>
</evidence>
<dbReference type="InterPro" id="IPR001753">
    <property type="entry name" value="Enoyl-CoA_hydra/iso"/>
</dbReference>
<evidence type="ECO:0000313" key="3">
    <source>
        <dbReference type="EMBL" id="MCW8087586.1"/>
    </source>
</evidence>
<comment type="caution">
    <text evidence="3">The sequence shown here is derived from an EMBL/GenBank/DDBJ whole genome shotgun (WGS) entry which is preliminary data.</text>
</comment>
<dbReference type="PANTHER" id="PTHR11941">
    <property type="entry name" value="ENOYL-COA HYDRATASE-RELATED"/>
    <property type="match status" value="1"/>
</dbReference>
<dbReference type="CDD" id="cd06558">
    <property type="entry name" value="crotonase-like"/>
    <property type="match status" value="1"/>
</dbReference>
<dbReference type="SUPFAM" id="SSF52096">
    <property type="entry name" value="ClpP/crotonase"/>
    <property type="match status" value="1"/>
</dbReference>
<evidence type="ECO:0000256" key="2">
    <source>
        <dbReference type="RuleBase" id="RU003707"/>
    </source>
</evidence>
<dbReference type="PROSITE" id="PS00166">
    <property type="entry name" value="ENOYL_COA_HYDRATASE"/>
    <property type="match status" value="1"/>
</dbReference>